<dbReference type="Pfam" id="PF00621">
    <property type="entry name" value="RhoGEF"/>
    <property type="match status" value="1"/>
</dbReference>
<feature type="compositionally biased region" description="Low complexity" evidence="1">
    <location>
        <begin position="164"/>
        <end position="178"/>
    </location>
</feature>
<evidence type="ECO:0000313" key="3">
    <source>
        <dbReference type="EMBL" id="KAJ8358259.1"/>
    </source>
</evidence>
<dbReference type="GO" id="GO:0005737">
    <property type="term" value="C:cytoplasm"/>
    <property type="evidence" value="ECO:0007669"/>
    <property type="project" value="TreeGrafter"/>
</dbReference>
<dbReference type="Gene3D" id="1.20.900.10">
    <property type="entry name" value="Dbl homology (DH) domain"/>
    <property type="match status" value="1"/>
</dbReference>
<dbReference type="InterPro" id="IPR000219">
    <property type="entry name" value="DH_dom"/>
</dbReference>
<dbReference type="CDD" id="cd00160">
    <property type="entry name" value="RhoGEF"/>
    <property type="match status" value="1"/>
</dbReference>
<name>A0AAD7R2E4_9TELE</name>
<dbReference type="GO" id="GO:0001664">
    <property type="term" value="F:G protein-coupled receptor binding"/>
    <property type="evidence" value="ECO:0007669"/>
    <property type="project" value="TreeGrafter"/>
</dbReference>
<dbReference type="GO" id="GO:0005085">
    <property type="term" value="F:guanyl-nucleotide exchange factor activity"/>
    <property type="evidence" value="ECO:0007669"/>
    <property type="project" value="InterPro"/>
</dbReference>
<dbReference type="PROSITE" id="PS50010">
    <property type="entry name" value="DH_2"/>
    <property type="match status" value="1"/>
</dbReference>
<organism evidence="3 4">
    <name type="scientific">Aldrovandia affinis</name>
    <dbReference type="NCBI Taxonomy" id="143900"/>
    <lineage>
        <taxon>Eukaryota</taxon>
        <taxon>Metazoa</taxon>
        <taxon>Chordata</taxon>
        <taxon>Craniata</taxon>
        <taxon>Vertebrata</taxon>
        <taxon>Euteleostomi</taxon>
        <taxon>Actinopterygii</taxon>
        <taxon>Neopterygii</taxon>
        <taxon>Teleostei</taxon>
        <taxon>Notacanthiformes</taxon>
        <taxon>Halosauridae</taxon>
        <taxon>Aldrovandia</taxon>
    </lineage>
</organism>
<feature type="region of interest" description="Disordered" evidence="1">
    <location>
        <begin position="17"/>
        <end position="74"/>
    </location>
</feature>
<dbReference type="PANTHER" id="PTHR45872">
    <property type="entry name" value="RHO GUANINE NUCLEOTIDE EXCHANGE FACTOR 2, ISOFORM D"/>
    <property type="match status" value="1"/>
</dbReference>
<dbReference type="PROSITE" id="PS51257">
    <property type="entry name" value="PROKAR_LIPOPROTEIN"/>
    <property type="match status" value="1"/>
</dbReference>
<proteinExistence type="predicted"/>
<keyword evidence="4" id="KW-1185">Reference proteome</keyword>
<reference evidence="3" key="1">
    <citation type="journal article" date="2023" name="Science">
        <title>Genome structures resolve the early diversification of teleost fishes.</title>
        <authorList>
            <person name="Parey E."/>
            <person name="Louis A."/>
            <person name="Montfort J."/>
            <person name="Bouchez O."/>
            <person name="Roques C."/>
            <person name="Iampietro C."/>
            <person name="Lluch J."/>
            <person name="Castinel A."/>
            <person name="Donnadieu C."/>
            <person name="Desvignes T."/>
            <person name="Floi Bucao C."/>
            <person name="Jouanno E."/>
            <person name="Wen M."/>
            <person name="Mejri S."/>
            <person name="Dirks R."/>
            <person name="Jansen H."/>
            <person name="Henkel C."/>
            <person name="Chen W.J."/>
            <person name="Zahm M."/>
            <person name="Cabau C."/>
            <person name="Klopp C."/>
            <person name="Thompson A.W."/>
            <person name="Robinson-Rechavi M."/>
            <person name="Braasch I."/>
            <person name="Lecointre G."/>
            <person name="Bobe J."/>
            <person name="Postlethwait J.H."/>
            <person name="Berthelot C."/>
            <person name="Roest Crollius H."/>
            <person name="Guiguen Y."/>
        </authorList>
    </citation>
    <scope>NUCLEOTIDE SEQUENCE</scope>
    <source>
        <strain evidence="3">NC1722</strain>
    </source>
</reference>
<evidence type="ECO:0000256" key="1">
    <source>
        <dbReference type="SAM" id="MobiDB-lite"/>
    </source>
</evidence>
<dbReference type="SUPFAM" id="SSF48065">
    <property type="entry name" value="DBL homology domain (DH-domain)"/>
    <property type="match status" value="1"/>
</dbReference>
<feature type="compositionally biased region" description="Basic and acidic residues" evidence="1">
    <location>
        <begin position="120"/>
        <end position="133"/>
    </location>
</feature>
<feature type="domain" description="DH" evidence="2">
    <location>
        <begin position="209"/>
        <end position="393"/>
    </location>
</feature>
<feature type="region of interest" description="Disordered" evidence="1">
    <location>
        <begin position="86"/>
        <end position="186"/>
    </location>
</feature>
<gene>
    <name evidence="3" type="ORF">AAFF_G00020000</name>
</gene>
<dbReference type="InterPro" id="IPR035899">
    <property type="entry name" value="DBL_dom_sf"/>
</dbReference>
<evidence type="ECO:0000259" key="2">
    <source>
        <dbReference type="PROSITE" id="PS50010"/>
    </source>
</evidence>
<dbReference type="EMBL" id="JAINUG010001075">
    <property type="protein sequence ID" value="KAJ8358259.1"/>
    <property type="molecule type" value="Genomic_DNA"/>
</dbReference>
<accession>A0AAD7R2E4</accession>
<dbReference type="PANTHER" id="PTHR45872:SF1">
    <property type="entry name" value="RHO GUANINE NUCLEOTIDE EXCHANGE FACTOR 11"/>
    <property type="match status" value="1"/>
</dbReference>
<sequence length="430" mass="47696">MRKIAVVPWHGLSSCTSDTLGSNCVTPEPREGTLGSPSSPKPRSSAAQREKERRGNPILKYISNKPQSNQPIRPGSVWNMIQQFEQQPDPAGGRGGRGAQRLSTSSLGRRHTEQGSLRLARSESLKAQGEGRRRGSSAGVEAVPRSRSNVDMEDYGEERLLGNSTSSSTSSTSASVSVELSEGDSGEVQNWQETVDPQTLLALGPREVDRQAVIYELYTTEVSHLRTLRVLDQVFFQNMQAVLSLDQLTCIFPNLPQVYRLHNSLCESMKNLRESPIVQGIGDIMLARFGGVAGAEFLEEVSLLCSQQSQSLELIKNKQKDPRFSQIIQECELSPLCRRLQLKDLLVSETQRLTKYPLLLDNIIRHTHPLSRPAPLQRAQACCRGILQAVNEVVRRRSINNGSANTSAGWISHPSRDRPILSQLSLRIWT</sequence>
<comment type="caution">
    <text evidence="3">The sequence shown here is derived from an EMBL/GenBank/DDBJ whole genome shotgun (WGS) entry which is preliminary data.</text>
</comment>
<dbReference type="AlphaFoldDB" id="A0AAD7R2E4"/>
<dbReference type="Proteomes" id="UP001221898">
    <property type="component" value="Unassembled WGS sequence"/>
</dbReference>
<dbReference type="GO" id="GO:0007186">
    <property type="term" value="P:G protein-coupled receptor signaling pathway"/>
    <property type="evidence" value="ECO:0007669"/>
    <property type="project" value="TreeGrafter"/>
</dbReference>
<evidence type="ECO:0000313" key="4">
    <source>
        <dbReference type="Proteomes" id="UP001221898"/>
    </source>
</evidence>
<feature type="compositionally biased region" description="Low complexity" evidence="1">
    <location>
        <begin position="36"/>
        <end position="45"/>
    </location>
</feature>
<protein>
    <recommendedName>
        <fullName evidence="2">DH domain-containing protein</fullName>
    </recommendedName>
</protein>
<dbReference type="SMART" id="SM00325">
    <property type="entry name" value="RhoGEF"/>
    <property type="match status" value="1"/>
</dbReference>